<gene>
    <name evidence="3" type="ORF">IEE83_09715</name>
</gene>
<dbReference type="RefSeq" id="WP_194120380.1">
    <property type="nucleotide sequence ID" value="NZ_JACYGY010000001.1"/>
</dbReference>
<name>A0ABR9W9J3_9BACT</name>
<evidence type="ECO:0000313" key="4">
    <source>
        <dbReference type="Proteomes" id="UP000634134"/>
    </source>
</evidence>
<keyword evidence="1" id="KW-1133">Transmembrane helix</keyword>
<accession>A0ABR9W9J3</accession>
<keyword evidence="1" id="KW-0812">Transmembrane</keyword>
<dbReference type="EMBL" id="JACYGY010000001">
    <property type="protein sequence ID" value="MBE9462157.1"/>
    <property type="molecule type" value="Genomic_DNA"/>
</dbReference>
<comment type="caution">
    <text evidence="3">The sequence shown here is derived from an EMBL/GenBank/DDBJ whole genome shotgun (WGS) entry which is preliminary data.</text>
</comment>
<dbReference type="InterPro" id="IPR029010">
    <property type="entry name" value="ThuA-like"/>
</dbReference>
<feature type="transmembrane region" description="Helical" evidence="1">
    <location>
        <begin position="6"/>
        <end position="22"/>
    </location>
</feature>
<protein>
    <submittedName>
        <fullName evidence="3">ThuA domain-containing protein</fullName>
    </submittedName>
</protein>
<dbReference type="Pfam" id="PF06283">
    <property type="entry name" value="ThuA"/>
    <property type="match status" value="1"/>
</dbReference>
<dbReference type="Gene3D" id="3.40.50.880">
    <property type="match status" value="1"/>
</dbReference>
<dbReference type="SUPFAM" id="SSF52317">
    <property type="entry name" value="Class I glutamine amidotransferase-like"/>
    <property type="match status" value="1"/>
</dbReference>
<reference evidence="4" key="1">
    <citation type="submission" date="2023-07" db="EMBL/GenBank/DDBJ databases">
        <title>Dyadobacter sp. nov 'subterranea' isolated from contaminted grondwater.</title>
        <authorList>
            <person name="Szabo I."/>
            <person name="Al-Omari J."/>
            <person name="Szerdahelyi S.G."/>
            <person name="Rado J."/>
        </authorList>
    </citation>
    <scope>NUCLEOTIDE SEQUENCE [LARGE SCALE GENOMIC DNA]</scope>
    <source>
        <strain evidence="4">UP-52</strain>
    </source>
</reference>
<dbReference type="Proteomes" id="UP000634134">
    <property type="component" value="Unassembled WGS sequence"/>
</dbReference>
<evidence type="ECO:0000256" key="1">
    <source>
        <dbReference type="SAM" id="Phobius"/>
    </source>
</evidence>
<keyword evidence="4" id="KW-1185">Reference proteome</keyword>
<evidence type="ECO:0000259" key="2">
    <source>
        <dbReference type="Pfam" id="PF06283"/>
    </source>
</evidence>
<proteinExistence type="predicted"/>
<dbReference type="PANTHER" id="PTHR40469:SF2">
    <property type="entry name" value="GALACTOSE-BINDING DOMAIN-LIKE SUPERFAMILY PROTEIN"/>
    <property type="match status" value="1"/>
</dbReference>
<keyword evidence="1" id="KW-0472">Membrane</keyword>
<dbReference type="PANTHER" id="PTHR40469">
    <property type="entry name" value="SECRETED GLYCOSYL HYDROLASE"/>
    <property type="match status" value="1"/>
</dbReference>
<feature type="domain" description="ThuA-like" evidence="2">
    <location>
        <begin position="49"/>
        <end position="268"/>
    </location>
</feature>
<organism evidence="3 4">
    <name type="scientific">Dyadobacter subterraneus</name>
    <dbReference type="NCBI Taxonomy" id="2773304"/>
    <lineage>
        <taxon>Bacteria</taxon>
        <taxon>Pseudomonadati</taxon>
        <taxon>Bacteroidota</taxon>
        <taxon>Cytophagia</taxon>
        <taxon>Cytophagales</taxon>
        <taxon>Spirosomataceae</taxon>
        <taxon>Dyadobacter</taxon>
    </lineage>
</organism>
<sequence length="271" mass="31019">MIKPFIYLLACITAVTAIYLLWKAPKWPWQQKSAIHLRTDPEKFSGADIVIFSKTNGYRHKSIGAGIMSITSEAYKRGWSTYVTEDAAFFSRSNLASVKVVVFLNTTGSILKDDQKRVFENYIESGGGYAGIHSAADCEHHWIWYTSLLGTRFKSHTLIPSQITSAEIITEEKNHLATKHLPARWYKKDEWYNFKDVIRNRANIQILLSLNESSYRSIWPQNMKGDHPICWTNLIGKGRMFYSAIGHTSQTFEDKYSLEHIMGGIQWAGDL</sequence>
<evidence type="ECO:0000313" key="3">
    <source>
        <dbReference type="EMBL" id="MBE9462157.1"/>
    </source>
</evidence>
<dbReference type="InterPro" id="IPR029062">
    <property type="entry name" value="Class_I_gatase-like"/>
</dbReference>